<feature type="transmembrane region" description="Helical" evidence="6">
    <location>
        <begin position="181"/>
        <end position="203"/>
    </location>
</feature>
<dbReference type="EMBL" id="LQNT01000001">
    <property type="protein sequence ID" value="KZE40200.1"/>
    <property type="molecule type" value="Genomic_DNA"/>
</dbReference>
<evidence type="ECO:0000256" key="6">
    <source>
        <dbReference type="SAM" id="Phobius"/>
    </source>
</evidence>
<keyword evidence="5 6" id="KW-0472">Membrane</keyword>
<evidence type="ECO:0000256" key="4">
    <source>
        <dbReference type="ARBA" id="ARBA00022989"/>
    </source>
</evidence>
<feature type="transmembrane region" description="Helical" evidence="6">
    <location>
        <begin position="52"/>
        <end position="74"/>
    </location>
</feature>
<evidence type="ECO:0000256" key="3">
    <source>
        <dbReference type="ARBA" id="ARBA00022692"/>
    </source>
</evidence>
<proteinExistence type="inferred from homology"/>
<feature type="transmembrane region" description="Helical" evidence="6">
    <location>
        <begin position="336"/>
        <end position="367"/>
    </location>
</feature>
<keyword evidence="3 6" id="KW-0812">Transmembrane</keyword>
<organism evidence="7 8">
    <name type="scientific">Bhargavaea cecembensis</name>
    <dbReference type="NCBI Taxonomy" id="394098"/>
    <lineage>
        <taxon>Bacteria</taxon>
        <taxon>Bacillati</taxon>
        <taxon>Bacillota</taxon>
        <taxon>Bacilli</taxon>
        <taxon>Bacillales</taxon>
        <taxon>Caryophanaceae</taxon>
        <taxon>Bhargavaea</taxon>
    </lineage>
</organism>
<dbReference type="AlphaFoldDB" id="A0A161SW13"/>
<dbReference type="PANTHER" id="PTHR21716">
    <property type="entry name" value="TRANSMEMBRANE PROTEIN"/>
    <property type="match status" value="1"/>
</dbReference>
<name>A0A161SW13_9BACL</name>
<dbReference type="GO" id="GO:0055085">
    <property type="term" value="P:transmembrane transport"/>
    <property type="evidence" value="ECO:0007669"/>
    <property type="project" value="TreeGrafter"/>
</dbReference>
<evidence type="ECO:0000256" key="1">
    <source>
        <dbReference type="ARBA" id="ARBA00004141"/>
    </source>
</evidence>
<comment type="caution">
    <text evidence="7">The sequence shown here is derived from an EMBL/GenBank/DDBJ whole genome shotgun (WGS) entry which is preliminary data.</text>
</comment>
<comment type="similarity">
    <text evidence="2">Belongs to the autoinducer-2 exporter (AI-2E) (TC 2.A.86) family.</text>
</comment>
<evidence type="ECO:0000256" key="2">
    <source>
        <dbReference type="ARBA" id="ARBA00009773"/>
    </source>
</evidence>
<evidence type="ECO:0000313" key="7">
    <source>
        <dbReference type="EMBL" id="KZE40200.1"/>
    </source>
</evidence>
<feature type="transmembrane region" description="Helical" evidence="6">
    <location>
        <begin position="244"/>
        <end position="261"/>
    </location>
</feature>
<dbReference type="Proteomes" id="UP000076490">
    <property type="component" value="Unassembled WGS sequence"/>
</dbReference>
<dbReference type="OrthoDB" id="9793390at2"/>
<reference evidence="7 8" key="1">
    <citation type="submission" date="2016-01" db="EMBL/GenBank/DDBJ databases">
        <title>Whole genome sequencing of Bhargavaea cecembensis T14.</title>
        <authorList>
            <person name="Hong K.W."/>
        </authorList>
    </citation>
    <scope>NUCLEOTIDE SEQUENCE [LARGE SCALE GENOMIC DNA]</scope>
    <source>
        <strain evidence="7 8">T14</strain>
    </source>
</reference>
<dbReference type="PANTHER" id="PTHR21716:SF69">
    <property type="entry name" value="TRANSPORT PROTEIN YUBA-RELATED"/>
    <property type="match status" value="1"/>
</dbReference>
<sequence>MKEEKGNPGQSRVIRFLGGRTTLFVLGIILLAGLIILVFNQIQFVFTPVKVLIQNVVLPVVLAAVLFYLLRPVLRLLERARIPRVWGILIIYVGGIGLISLIVFLIYPFLKTQVINLVREFPEYFRQLILNIDAYLSTSLFASYYNELDVNLNLLIDSVFEDIAGFFRDTAGGIASGVTNFISTLTGIIISIVTVPFILFYLLKDGDRLPDYILKLMPPRMRRDAKEILHDADQQLSNYIQGQLIVSFCIGLLIYIGFVIIGMDYALALGALAAVTSVVPYLGPVIAITPALIIALVTSPFMILKLAAVWTIVQLVEGKFISPQVMGKTLHIHPITIIFVLLTAGSLFGVPGVILGIPGYALLKVIVSHLFKLFKKRYDEHEGNPNMRYETDSRKIIEKTGSE</sequence>
<evidence type="ECO:0008006" key="9">
    <source>
        <dbReference type="Google" id="ProtNLM"/>
    </source>
</evidence>
<feature type="transmembrane region" description="Helical" evidence="6">
    <location>
        <begin position="267"/>
        <end position="286"/>
    </location>
</feature>
<feature type="transmembrane region" description="Helical" evidence="6">
    <location>
        <begin position="86"/>
        <end position="110"/>
    </location>
</feature>
<protein>
    <recommendedName>
        <fullName evidence="9">AI-2E family transporter</fullName>
    </recommendedName>
</protein>
<feature type="transmembrane region" description="Helical" evidence="6">
    <location>
        <begin position="293"/>
        <end position="316"/>
    </location>
</feature>
<dbReference type="GO" id="GO:0016020">
    <property type="term" value="C:membrane"/>
    <property type="evidence" value="ECO:0007669"/>
    <property type="project" value="UniProtKB-SubCell"/>
</dbReference>
<evidence type="ECO:0000313" key="8">
    <source>
        <dbReference type="Proteomes" id="UP000076490"/>
    </source>
</evidence>
<keyword evidence="4 6" id="KW-1133">Transmembrane helix</keyword>
<gene>
    <name evidence="7" type="ORF">AV656_02720</name>
</gene>
<feature type="transmembrane region" description="Helical" evidence="6">
    <location>
        <begin position="21"/>
        <end position="46"/>
    </location>
</feature>
<comment type="subcellular location">
    <subcellularLocation>
        <location evidence="1">Membrane</location>
        <topology evidence="1">Multi-pass membrane protein</topology>
    </subcellularLocation>
</comment>
<accession>A0A161SW13</accession>
<dbReference type="RefSeq" id="WP_063178559.1">
    <property type="nucleotide sequence ID" value="NZ_LQNT01000001.1"/>
</dbReference>
<dbReference type="InterPro" id="IPR002549">
    <property type="entry name" value="AI-2E-like"/>
</dbReference>
<evidence type="ECO:0000256" key="5">
    <source>
        <dbReference type="ARBA" id="ARBA00023136"/>
    </source>
</evidence>
<dbReference type="Pfam" id="PF01594">
    <property type="entry name" value="AI-2E_transport"/>
    <property type="match status" value="1"/>
</dbReference>